<dbReference type="AlphaFoldDB" id="A0A0U3LL33"/>
<organism evidence="1 2">
    <name type="scientific">Roseateles depolymerans</name>
    <dbReference type="NCBI Taxonomy" id="76731"/>
    <lineage>
        <taxon>Bacteria</taxon>
        <taxon>Pseudomonadati</taxon>
        <taxon>Pseudomonadota</taxon>
        <taxon>Betaproteobacteria</taxon>
        <taxon>Burkholderiales</taxon>
        <taxon>Sphaerotilaceae</taxon>
        <taxon>Roseateles</taxon>
    </lineage>
</organism>
<dbReference type="STRING" id="76731.RD2015_2657"/>
<keyword evidence="2" id="KW-1185">Reference proteome</keyword>
<reference evidence="1 2" key="1">
    <citation type="submission" date="2015-12" db="EMBL/GenBank/DDBJ databases">
        <title>Complete genome of Roseateles depolymerans KCTC 42856.</title>
        <authorList>
            <person name="Kim K.M."/>
        </authorList>
    </citation>
    <scope>NUCLEOTIDE SEQUENCE [LARGE SCALE GENOMIC DNA]</scope>
    <source>
        <strain evidence="1 2">KCTC 42856</strain>
    </source>
</reference>
<proteinExistence type="predicted"/>
<name>A0A0U3LL33_9BURK</name>
<dbReference type="KEGG" id="rdp:RD2015_2657"/>
<accession>A0A0U3LL33</accession>
<protein>
    <submittedName>
        <fullName evidence="1">Uncharacterized protein</fullName>
    </submittedName>
</protein>
<gene>
    <name evidence="1" type="ORF">RD2015_2657</name>
</gene>
<dbReference type="EMBL" id="CP013729">
    <property type="protein sequence ID" value="ALV07122.1"/>
    <property type="molecule type" value="Genomic_DNA"/>
</dbReference>
<evidence type="ECO:0000313" key="1">
    <source>
        <dbReference type="EMBL" id="ALV07122.1"/>
    </source>
</evidence>
<dbReference type="OrthoDB" id="9153151at2"/>
<dbReference type="RefSeq" id="WP_058935295.1">
    <property type="nucleotide sequence ID" value="NZ_CP013729.1"/>
</dbReference>
<evidence type="ECO:0000313" key="2">
    <source>
        <dbReference type="Proteomes" id="UP000060699"/>
    </source>
</evidence>
<sequence>MTPELFPQLLGLTNTDEALHQAVAPHAQGDAALTPARIQKLKSDFLMLTDLGVVLSFSARDAFTRDYGAPRGEGPRVLSSIFYYPQGSEEVEPYEGLAPLSDVAVEIREEALAAYGEPEASDGEDTAIEWEQWVVQGTEISADYDEDGEVLCLTVALPMA</sequence>
<dbReference type="Proteomes" id="UP000060699">
    <property type="component" value="Chromosome"/>
</dbReference>